<dbReference type="RefSeq" id="WP_150416763.1">
    <property type="nucleotide sequence ID" value="NZ_VYQF01000010.1"/>
</dbReference>
<gene>
    <name evidence="1" type="ORF">FW778_20525</name>
</gene>
<dbReference type="Gene3D" id="1.10.490.110">
    <property type="entry name" value="Uncharacterized conserved protein DUF2267"/>
    <property type="match status" value="1"/>
</dbReference>
<dbReference type="EMBL" id="VYQF01000010">
    <property type="protein sequence ID" value="KAA9035936.1"/>
    <property type="molecule type" value="Genomic_DNA"/>
</dbReference>
<protein>
    <submittedName>
        <fullName evidence="1">DUF2267 domain-containing protein</fullName>
    </submittedName>
</protein>
<sequence length="152" mass="17194">MSLDFERYAAKGNEFVNLVAEDINVPRDKAGRIIRAVLHALRNKLTMEESFQLMAQLPMALKGVYVEGWAIHQEFHRISHVNEFFDEIRKEDGGQAGYDFGNNEKTKVAVAAIFKALNFYISEGEINDVMGAMPKELRAFIRKSIAGNETVL</sequence>
<dbReference type="AlphaFoldDB" id="A0A5J5ICZ9"/>
<dbReference type="Pfam" id="PF10025">
    <property type="entry name" value="DUF2267"/>
    <property type="match status" value="1"/>
</dbReference>
<name>A0A5J5ICZ9_9BACT</name>
<dbReference type="InterPro" id="IPR038282">
    <property type="entry name" value="DUF2267_sf"/>
</dbReference>
<keyword evidence="2" id="KW-1185">Reference proteome</keyword>
<comment type="caution">
    <text evidence="1">The sequence shown here is derived from an EMBL/GenBank/DDBJ whole genome shotgun (WGS) entry which is preliminary data.</text>
</comment>
<accession>A0A5J5ICZ9</accession>
<dbReference type="Proteomes" id="UP000326903">
    <property type="component" value="Unassembled WGS sequence"/>
</dbReference>
<evidence type="ECO:0000313" key="2">
    <source>
        <dbReference type="Proteomes" id="UP000326903"/>
    </source>
</evidence>
<organism evidence="1 2">
    <name type="scientific">Ginsengibacter hankyongi</name>
    <dbReference type="NCBI Taxonomy" id="2607284"/>
    <lineage>
        <taxon>Bacteria</taxon>
        <taxon>Pseudomonadati</taxon>
        <taxon>Bacteroidota</taxon>
        <taxon>Chitinophagia</taxon>
        <taxon>Chitinophagales</taxon>
        <taxon>Chitinophagaceae</taxon>
        <taxon>Ginsengibacter</taxon>
    </lineage>
</organism>
<evidence type="ECO:0000313" key="1">
    <source>
        <dbReference type="EMBL" id="KAA9035936.1"/>
    </source>
</evidence>
<proteinExistence type="predicted"/>
<reference evidence="1 2" key="1">
    <citation type="submission" date="2019-09" db="EMBL/GenBank/DDBJ databases">
        <title>Draft genome sequence of Ginsengibacter sp. BR5-29.</title>
        <authorList>
            <person name="Im W.-T."/>
        </authorList>
    </citation>
    <scope>NUCLEOTIDE SEQUENCE [LARGE SCALE GENOMIC DNA]</scope>
    <source>
        <strain evidence="1 2">BR5-29</strain>
    </source>
</reference>
<dbReference type="InterPro" id="IPR018727">
    <property type="entry name" value="DUF2267"/>
</dbReference>